<gene>
    <name evidence="2" type="ORF">VFPPC_04705</name>
</gene>
<dbReference type="GO" id="GO:0031179">
    <property type="term" value="P:peptide modification"/>
    <property type="evidence" value="ECO:0007669"/>
    <property type="project" value="InterPro"/>
</dbReference>
<reference evidence="2 3" key="1">
    <citation type="journal article" date="2016" name="PLoS Pathog.">
        <title>Biosynthesis of antibiotic leucinostatins in bio-control fungus Purpureocillium lilacinum and their inhibition on phytophthora revealed by genome mining.</title>
        <authorList>
            <person name="Wang G."/>
            <person name="Liu Z."/>
            <person name="Lin R."/>
            <person name="Li E."/>
            <person name="Mao Z."/>
            <person name="Ling J."/>
            <person name="Yang Y."/>
            <person name="Yin W.B."/>
            <person name="Xie B."/>
        </authorList>
    </citation>
    <scope>NUCLEOTIDE SEQUENCE [LARGE SCALE GENOMIC DNA]</scope>
    <source>
        <strain evidence="2">170</strain>
    </source>
</reference>
<dbReference type="GO" id="GO:0005975">
    <property type="term" value="P:carbohydrate metabolic process"/>
    <property type="evidence" value="ECO:0007669"/>
    <property type="project" value="InterPro"/>
</dbReference>
<dbReference type="KEGG" id="pchm:VFPPC_04705"/>
<dbReference type="AlphaFoldDB" id="A0A179FTL3"/>
<keyword evidence="3" id="KW-1185">Reference proteome</keyword>
<keyword evidence="1" id="KW-0862">Zinc</keyword>
<feature type="binding site" evidence="1">
    <location>
        <position position="309"/>
    </location>
    <ligand>
        <name>Zn(2+)</name>
        <dbReference type="ChEBI" id="CHEBI:29105"/>
    </ligand>
</feature>
<sequence length="386" mass="43316">MAQAYLPNTMPLQPLKADTDALLKQSLEEIIQKNPQQDKYEADDLLGIAAGPTGLAYFFLRMSQTHPDLQIQGHDCIYWAEKYIAGDRGALEIQDKNCGFACEKLAYEAVKASITKDEKDVAAFLSNIPKIIAKTPEGGEDPFPSEMLYGRAAVLYLLRAIRKSVPDSADSVNEAISKICQKILDTKDNSKGEWLWNGKRYYGAPHGDIGIITQIVLSEPSLAPKLKDRLERLLDLQNESGNWSDTDEVREDSYRRVQFCHGAPGFTFSLQSLRPSYPDLHERFDKAIERGREVTWDRGILVKEPSLCHGLFGNGLSFPKGEKRDHFLSLATPDSLENLRKEHPDSFTGGSYGMSSSPLFSYLPSAAWTWTVFNEEKPTIMLFNDI</sequence>
<proteinExistence type="predicted"/>
<comment type="caution">
    <text evidence="2">The sequence shown here is derived from an EMBL/GenBank/DDBJ whole genome shotgun (WGS) entry which is preliminary data.</text>
</comment>
<dbReference type="EMBL" id="LSBJ02000003">
    <property type="protein sequence ID" value="OAQ68471.1"/>
    <property type="molecule type" value="Genomic_DNA"/>
</dbReference>
<evidence type="ECO:0000313" key="3">
    <source>
        <dbReference type="Proteomes" id="UP000078397"/>
    </source>
</evidence>
<dbReference type="Gene3D" id="1.50.10.10">
    <property type="match status" value="1"/>
</dbReference>
<dbReference type="PRINTS" id="PR01950">
    <property type="entry name" value="LANCSUPER"/>
</dbReference>
<dbReference type="RefSeq" id="XP_018145321.1">
    <property type="nucleotide sequence ID" value="XM_018284014.1"/>
</dbReference>
<dbReference type="GO" id="GO:0046872">
    <property type="term" value="F:metal ion binding"/>
    <property type="evidence" value="ECO:0007669"/>
    <property type="project" value="UniProtKB-KW"/>
</dbReference>
<keyword evidence="1" id="KW-0479">Metal-binding</keyword>
<accession>A0A179FTL3</accession>
<dbReference type="SUPFAM" id="SSF158745">
    <property type="entry name" value="LanC-like"/>
    <property type="match status" value="1"/>
</dbReference>
<dbReference type="Pfam" id="PF05147">
    <property type="entry name" value="LANC_like"/>
    <property type="match status" value="1"/>
</dbReference>
<evidence type="ECO:0000313" key="2">
    <source>
        <dbReference type="EMBL" id="OAQ68471.1"/>
    </source>
</evidence>
<organism evidence="2 3">
    <name type="scientific">Pochonia chlamydosporia 170</name>
    <dbReference type="NCBI Taxonomy" id="1380566"/>
    <lineage>
        <taxon>Eukaryota</taxon>
        <taxon>Fungi</taxon>
        <taxon>Dikarya</taxon>
        <taxon>Ascomycota</taxon>
        <taxon>Pezizomycotina</taxon>
        <taxon>Sordariomycetes</taxon>
        <taxon>Hypocreomycetidae</taxon>
        <taxon>Hypocreales</taxon>
        <taxon>Clavicipitaceae</taxon>
        <taxon>Pochonia</taxon>
    </lineage>
</organism>
<dbReference type="CDD" id="cd04794">
    <property type="entry name" value="euk_LANCL"/>
    <property type="match status" value="1"/>
</dbReference>
<feature type="binding site" evidence="1">
    <location>
        <position position="308"/>
    </location>
    <ligand>
        <name>Zn(2+)</name>
        <dbReference type="ChEBI" id="CHEBI:29105"/>
    </ligand>
</feature>
<protein>
    <submittedName>
        <fullName evidence="2">Abscisic acid ABA receptor</fullName>
    </submittedName>
</protein>
<dbReference type="GO" id="GO:0005886">
    <property type="term" value="C:plasma membrane"/>
    <property type="evidence" value="ECO:0007669"/>
    <property type="project" value="TreeGrafter"/>
</dbReference>
<dbReference type="SMART" id="SM01260">
    <property type="entry name" value="LANC_like"/>
    <property type="match status" value="1"/>
</dbReference>
<name>A0A179FTL3_METCM</name>
<dbReference type="PANTHER" id="PTHR12736:SF7">
    <property type="entry name" value="LANC-LIKE PROTEIN 3"/>
    <property type="match status" value="1"/>
</dbReference>
<dbReference type="OrthoDB" id="10257263at2759"/>
<dbReference type="InterPro" id="IPR012341">
    <property type="entry name" value="6hp_glycosidase-like_sf"/>
</dbReference>
<dbReference type="PANTHER" id="PTHR12736">
    <property type="entry name" value="LANC-LIKE PROTEIN"/>
    <property type="match status" value="1"/>
</dbReference>
<dbReference type="Proteomes" id="UP000078397">
    <property type="component" value="Unassembled WGS sequence"/>
</dbReference>
<dbReference type="InterPro" id="IPR007822">
    <property type="entry name" value="LANC-like"/>
</dbReference>
<evidence type="ECO:0000256" key="1">
    <source>
        <dbReference type="PIRSR" id="PIRSR607822-1"/>
    </source>
</evidence>
<dbReference type="GeneID" id="28848008"/>
<keyword evidence="2" id="KW-0675">Receptor</keyword>
<feature type="binding site" evidence="1">
    <location>
        <position position="260"/>
    </location>
    <ligand>
        <name>Zn(2+)</name>
        <dbReference type="ChEBI" id="CHEBI:29105"/>
    </ligand>
</feature>